<dbReference type="Proteomes" id="UP001614391">
    <property type="component" value="Unassembled WGS sequence"/>
</dbReference>
<evidence type="ECO:0000313" key="2">
    <source>
        <dbReference type="Proteomes" id="UP001614391"/>
    </source>
</evidence>
<reference evidence="1 2" key="1">
    <citation type="submission" date="2024-10" db="EMBL/GenBank/DDBJ databases">
        <title>The Natural Products Discovery Center: Release of the First 8490 Sequenced Strains for Exploring Actinobacteria Biosynthetic Diversity.</title>
        <authorList>
            <person name="Kalkreuter E."/>
            <person name="Kautsar S.A."/>
            <person name="Yang D."/>
            <person name="Bader C.D."/>
            <person name="Teijaro C.N."/>
            <person name="Fluegel L."/>
            <person name="Davis C.M."/>
            <person name="Simpson J.R."/>
            <person name="Lauterbach L."/>
            <person name="Steele A.D."/>
            <person name="Gui C."/>
            <person name="Meng S."/>
            <person name="Li G."/>
            <person name="Viehrig K."/>
            <person name="Ye F."/>
            <person name="Su P."/>
            <person name="Kiefer A.F."/>
            <person name="Nichols A."/>
            <person name="Cepeda A.J."/>
            <person name="Yan W."/>
            <person name="Fan B."/>
            <person name="Jiang Y."/>
            <person name="Adhikari A."/>
            <person name="Zheng C.-J."/>
            <person name="Schuster L."/>
            <person name="Cowan T.M."/>
            <person name="Smanski M.J."/>
            <person name="Chevrette M.G."/>
            <person name="De Carvalho L.P.S."/>
            <person name="Shen B."/>
        </authorList>
    </citation>
    <scope>NUCLEOTIDE SEQUENCE [LARGE SCALE GENOMIC DNA]</scope>
    <source>
        <strain evidence="1 2">NPDC053346</strain>
    </source>
</reference>
<dbReference type="Gene3D" id="3.50.50.60">
    <property type="entry name" value="FAD/NAD(P)-binding domain"/>
    <property type="match status" value="1"/>
</dbReference>
<name>A0ABW8CQ58_STRBI</name>
<dbReference type="EMBL" id="JBITYT010000004">
    <property type="protein sequence ID" value="MFI9119703.1"/>
    <property type="molecule type" value="Genomic_DNA"/>
</dbReference>
<dbReference type="RefSeq" id="WP_399613823.1">
    <property type="nucleotide sequence ID" value="NZ_JBITYT010000004.1"/>
</dbReference>
<protein>
    <submittedName>
        <fullName evidence="1">Uncharacterized protein</fullName>
    </submittedName>
</protein>
<proteinExistence type="predicted"/>
<gene>
    <name evidence="1" type="ORF">ACIGW0_09960</name>
</gene>
<dbReference type="InterPro" id="IPR036188">
    <property type="entry name" value="FAD/NAD-bd_sf"/>
</dbReference>
<organism evidence="1 2">
    <name type="scientific">Streptomyces bikiniensis</name>
    <dbReference type="NCBI Taxonomy" id="1896"/>
    <lineage>
        <taxon>Bacteria</taxon>
        <taxon>Bacillati</taxon>
        <taxon>Actinomycetota</taxon>
        <taxon>Actinomycetes</taxon>
        <taxon>Kitasatosporales</taxon>
        <taxon>Streptomycetaceae</taxon>
        <taxon>Streptomyces</taxon>
    </lineage>
</organism>
<accession>A0ABW8CQ58</accession>
<evidence type="ECO:0000313" key="1">
    <source>
        <dbReference type="EMBL" id="MFI9119703.1"/>
    </source>
</evidence>
<comment type="caution">
    <text evidence="1">The sequence shown here is derived from an EMBL/GenBank/DDBJ whole genome shotgun (WGS) entry which is preliminary data.</text>
</comment>
<sequence>MVVGAGNSAVQVAAEPAQVARVGLAGRAPVRFFPQRPLGRDLHFWLTLTGLDAAPPGRFRRHSVTMAVVDDGRHRTALAVGRPERRPMFTAVDGPVVTRAESTTEKVDTIILAAGYLPDLNFSPRSAPSTGRAVHCTGRVLRMPMPAWRTSGWNGSAACRRHPCGASGVTRGVRPAGSPGNCAAGNPADLLRHVST</sequence>
<keyword evidence="2" id="KW-1185">Reference proteome</keyword>